<dbReference type="Proteomes" id="UP000887159">
    <property type="component" value="Unassembled WGS sequence"/>
</dbReference>
<dbReference type="AlphaFoldDB" id="A0A8X6RM33"/>
<organism evidence="1 2">
    <name type="scientific">Trichonephila clavipes</name>
    <name type="common">Golden silk orbweaver</name>
    <name type="synonym">Nephila clavipes</name>
    <dbReference type="NCBI Taxonomy" id="2585209"/>
    <lineage>
        <taxon>Eukaryota</taxon>
        <taxon>Metazoa</taxon>
        <taxon>Ecdysozoa</taxon>
        <taxon>Arthropoda</taxon>
        <taxon>Chelicerata</taxon>
        <taxon>Arachnida</taxon>
        <taxon>Araneae</taxon>
        <taxon>Araneomorphae</taxon>
        <taxon>Entelegynae</taxon>
        <taxon>Araneoidea</taxon>
        <taxon>Nephilidae</taxon>
        <taxon>Trichonephila</taxon>
    </lineage>
</organism>
<dbReference type="EMBL" id="BMAU01021201">
    <property type="protein sequence ID" value="GFX97931.1"/>
    <property type="molecule type" value="Genomic_DNA"/>
</dbReference>
<evidence type="ECO:0000313" key="2">
    <source>
        <dbReference type="Proteomes" id="UP000887159"/>
    </source>
</evidence>
<protein>
    <submittedName>
        <fullName evidence="1">Uncharacterized protein</fullName>
    </submittedName>
</protein>
<gene>
    <name evidence="1" type="ORF">TNCV_4905821</name>
</gene>
<keyword evidence="2" id="KW-1185">Reference proteome</keyword>
<reference evidence="1" key="1">
    <citation type="submission" date="2020-08" db="EMBL/GenBank/DDBJ databases">
        <title>Multicomponent nature underlies the extraordinary mechanical properties of spider dragline silk.</title>
        <authorList>
            <person name="Kono N."/>
            <person name="Nakamura H."/>
            <person name="Mori M."/>
            <person name="Yoshida Y."/>
            <person name="Ohtoshi R."/>
            <person name="Malay A.D."/>
            <person name="Moran D.A.P."/>
            <person name="Tomita M."/>
            <person name="Numata K."/>
            <person name="Arakawa K."/>
        </authorList>
    </citation>
    <scope>NUCLEOTIDE SEQUENCE</scope>
</reference>
<comment type="caution">
    <text evidence="1">The sequence shown here is derived from an EMBL/GenBank/DDBJ whole genome shotgun (WGS) entry which is preliminary data.</text>
</comment>
<sequence>MPRKCVCSVAASPVMGQQALATNTLSSYPQDYPTLPTDIAEALYRIYEDLINVKLLERYVGGSTQSNKESYNPLIWKITQKIVLRGSKVEIAAYIATGMFNEGTKPLLYFVSTLELSLGTEGHDYVEKEDAERLNISEARSHGSTREGGTA</sequence>
<evidence type="ECO:0000313" key="1">
    <source>
        <dbReference type="EMBL" id="GFX97931.1"/>
    </source>
</evidence>
<name>A0A8X6RM33_TRICX</name>
<proteinExistence type="predicted"/>
<accession>A0A8X6RM33</accession>